<gene>
    <name evidence="1" type="ORF">AVEN_230002_1</name>
</gene>
<keyword evidence="2" id="KW-1185">Reference proteome</keyword>
<dbReference type="EMBL" id="BGPR01000244">
    <property type="protein sequence ID" value="GBM07560.1"/>
    <property type="molecule type" value="Genomic_DNA"/>
</dbReference>
<protein>
    <submittedName>
        <fullName evidence="1">Uncharacterized protein</fullName>
    </submittedName>
</protein>
<dbReference type="Proteomes" id="UP000499080">
    <property type="component" value="Unassembled WGS sequence"/>
</dbReference>
<sequence>MHFGNERIISRHFPTNWLPRSSDLIPCDFWLWSYLKHVVFSGPITNLAELKTRIAHHNHNISKDTHRSVVKHTISRFELVTENGRQHIRHFLSATTAE</sequence>
<dbReference type="Gene3D" id="3.30.420.10">
    <property type="entry name" value="Ribonuclease H-like superfamily/Ribonuclease H"/>
    <property type="match status" value="1"/>
</dbReference>
<evidence type="ECO:0000313" key="2">
    <source>
        <dbReference type="Proteomes" id="UP000499080"/>
    </source>
</evidence>
<dbReference type="AlphaFoldDB" id="A0A4Y2CT25"/>
<dbReference type="PANTHER" id="PTHR47326">
    <property type="entry name" value="TRANSPOSABLE ELEMENT TC3 TRANSPOSASE-LIKE PROTEIN"/>
    <property type="match status" value="1"/>
</dbReference>
<reference evidence="1 2" key="1">
    <citation type="journal article" date="2019" name="Sci. Rep.">
        <title>Orb-weaving spider Araneus ventricosus genome elucidates the spidroin gene catalogue.</title>
        <authorList>
            <person name="Kono N."/>
            <person name="Nakamura H."/>
            <person name="Ohtoshi R."/>
            <person name="Moran D.A.P."/>
            <person name="Shinohara A."/>
            <person name="Yoshida Y."/>
            <person name="Fujiwara M."/>
            <person name="Mori M."/>
            <person name="Tomita M."/>
            <person name="Arakawa K."/>
        </authorList>
    </citation>
    <scope>NUCLEOTIDE SEQUENCE [LARGE SCALE GENOMIC DNA]</scope>
</reference>
<comment type="caution">
    <text evidence="1">The sequence shown here is derived from an EMBL/GenBank/DDBJ whole genome shotgun (WGS) entry which is preliminary data.</text>
</comment>
<dbReference type="PANTHER" id="PTHR47326:SF1">
    <property type="entry name" value="HTH PSQ-TYPE DOMAIN-CONTAINING PROTEIN"/>
    <property type="match status" value="1"/>
</dbReference>
<proteinExistence type="predicted"/>
<organism evidence="1 2">
    <name type="scientific">Araneus ventricosus</name>
    <name type="common">Orbweaver spider</name>
    <name type="synonym">Epeira ventricosa</name>
    <dbReference type="NCBI Taxonomy" id="182803"/>
    <lineage>
        <taxon>Eukaryota</taxon>
        <taxon>Metazoa</taxon>
        <taxon>Ecdysozoa</taxon>
        <taxon>Arthropoda</taxon>
        <taxon>Chelicerata</taxon>
        <taxon>Arachnida</taxon>
        <taxon>Araneae</taxon>
        <taxon>Araneomorphae</taxon>
        <taxon>Entelegynae</taxon>
        <taxon>Araneoidea</taxon>
        <taxon>Araneidae</taxon>
        <taxon>Araneus</taxon>
    </lineage>
</organism>
<evidence type="ECO:0000313" key="1">
    <source>
        <dbReference type="EMBL" id="GBM07560.1"/>
    </source>
</evidence>
<name>A0A4Y2CT25_ARAVE</name>
<accession>A0A4Y2CT25</accession>
<dbReference type="GO" id="GO:0003676">
    <property type="term" value="F:nucleic acid binding"/>
    <property type="evidence" value="ECO:0007669"/>
    <property type="project" value="InterPro"/>
</dbReference>
<dbReference type="OrthoDB" id="6436543at2759"/>
<dbReference type="InterPro" id="IPR036397">
    <property type="entry name" value="RNaseH_sf"/>
</dbReference>